<dbReference type="PANTHER" id="PTHR11360:SF287">
    <property type="entry name" value="MFS MONOCARBOXYLATE TRANSPORTER"/>
    <property type="match status" value="1"/>
</dbReference>
<accession>A0A550CW06</accession>
<dbReference type="InterPro" id="IPR011701">
    <property type="entry name" value="MFS"/>
</dbReference>
<evidence type="ECO:0000256" key="2">
    <source>
        <dbReference type="ARBA" id="ARBA00006727"/>
    </source>
</evidence>
<feature type="transmembrane region" description="Helical" evidence="4">
    <location>
        <begin position="462"/>
        <end position="481"/>
    </location>
</feature>
<dbReference type="Pfam" id="PF07690">
    <property type="entry name" value="MFS_1"/>
    <property type="match status" value="1"/>
</dbReference>
<gene>
    <name evidence="5" type="ORF">BD626DRAFT_391490</name>
</gene>
<evidence type="ECO:0000256" key="1">
    <source>
        <dbReference type="ARBA" id="ARBA00004141"/>
    </source>
</evidence>
<keyword evidence="4" id="KW-0472">Membrane</keyword>
<keyword evidence="4" id="KW-1133">Transmembrane helix</keyword>
<evidence type="ECO:0000256" key="4">
    <source>
        <dbReference type="SAM" id="Phobius"/>
    </source>
</evidence>
<comment type="subcellular location">
    <subcellularLocation>
        <location evidence="1">Membrane</location>
        <topology evidence="1">Multi-pass membrane protein</topology>
    </subcellularLocation>
</comment>
<feature type="transmembrane region" description="Helical" evidence="4">
    <location>
        <begin position="283"/>
        <end position="304"/>
    </location>
</feature>
<evidence type="ECO:0000313" key="6">
    <source>
        <dbReference type="Proteomes" id="UP000320762"/>
    </source>
</evidence>
<keyword evidence="4" id="KW-0812">Transmembrane</keyword>
<dbReference type="OrthoDB" id="2213137at2759"/>
<proteinExistence type="inferred from homology"/>
<comment type="caution">
    <text evidence="5">The sequence shown here is derived from an EMBL/GenBank/DDBJ whole genome shotgun (WGS) entry which is preliminary data.</text>
</comment>
<dbReference type="GO" id="GO:0016020">
    <property type="term" value="C:membrane"/>
    <property type="evidence" value="ECO:0007669"/>
    <property type="project" value="UniProtKB-SubCell"/>
</dbReference>
<protein>
    <submittedName>
        <fullName evidence="5">Major facilitator superfamily domain-containing protein</fullName>
    </submittedName>
</protein>
<evidence type="ECO:0000313" key="5">
    <source>
        <dbReference type="EMBL" id="TRM68977.1"/>
    </source>
</evidence>
<feature type="transmembrane region" description="Helical" evidence="4">
    <location>
        <begin position="235"/>
        <end position="255"/>
    </location>
</feature>
<keyword evidence="6" id="KW-1185">Reference proteome</keyword>
<feature type="transmembrane region" description="Helical" evidence="4">
    <location>
        <begin position="177"/>
        <end position="195"/>
    </location>
</feature>
<dbReference type="EMBL" id="VDMD01000001">
    <property type="protein sequence ID" value="TRM68977.1"/>
    <property type="molecule type" value="Genomic_DNA"/>
</dbReference>
<feature type="transmembrane region" description="Helical" evidence="4">
    <location>
        <begin position="146"/>
        <end position="165"/>
    </location>
</feature>
<dbReference type="PANTHER" id="PTHR11360">
    <property type="entry name" value="MONOCARBOXYLATE TRANSPORTER"/>
    <property type="match status" value="1"/>
</dbReference>
<feature type="transmembrane region" description="Helical" evidence="4">
    <location>
        <begin position="346"/>
        <end position="367"/>
    </location>
</feature>
<reference evidence="5 6" key="1">
    <citation type="journal article" date="2019" name="New Phytol.">
        <title>Comparative genomics reveals unique wood-decay strategies and fruiting body development in the Schizophyllaceae.</title>
        <authorList>
            <person name="Almasi E."/>
            <person name="Sahu N."/>
            <person name="Krizsan K."/>
            <person name="Balint B."/>
            <person name="Kovacs G.M."/>
            <person name="Kiss B."/>
            <person name="Cseklye J."/>
            <person name="Drula E."/>
            <person name="Henrissat B."/>
            <person name="Nagy I."/>
            <person name="Chovatia M."/>
            <person name="Adam C."/>
            <person name="LaButti K."/>
            <person name="Lipzen A."/>
            <person name="Riley R."/>
            <person name="Grigoriev I.V."/>
            <person name="Nagy L.G."/>
        </authorList>
    </citation>
    <scope>NUCLEOTIDE SEQUENCE [LARGE SCALE GENOMIC DNA]</scope>
    <source>
        <strain evidence="5 6">NL-1724</strain>
    </source>
</reference>
<dbReference type="SUPFAM" id="SSF103473">
    <property type="entry name" value="MFS general substrate transporter"/>
    <property type="match status" value="1"/>
</dbReference>
<feature type="transmembrane region" description="Helical" evidence="4">
    <location>
        <begin position="112"/>
        <end position="134"/>
    </location>
</feature>
<evidence type="ECO:0000256" key="3">
    <source>
        <dbReference type="SAM" id="MobiDB-lite"/>
    </source>
</evidence>
<dbReference type="Proteomes" id="UP000320762">
    <property type="component" value="Unassembled WGS sequence"/>
</dbReference>
<comment type="similarity">
    <text evidence="2">Belongs to the major facilitator superfamily. Monocarboxylate porter (TC 2.A.1.13) family.</text>
</comment>
<name>A0A550CW06_9AGAR</name>
<feature type="transmembrane region" description="Helical" evidence="4">
    <location>
        <begin position="69"/>
        <end position="92"/>
    </location>
</feature>
<dbReference type="InterPro" id="IPR050327">
    <property type="entry name" value="Proton-linked_MCT"/>
</dbReference>
<feature type="transmembrane region" description="Helical" evidence="4">
    <location>
        <begin position="374"/>
        <end position="396"/>
    </location>
</feature>
<dbReference type="InterPro" id="IPR036259">
    <property type="entry name" value="MFS_trans_sf"/>
</dbReference>
<feature type="transmembrane region" description="Helical" evidence="4">
    <location>
        <begin position="207"/>
        <end position="229"/>
    </location>
</feature>
<dbReference type="Gene3D" id="1.20.1250.20">
    <property type="entry name" value="MFS general substrate transporter like domains"/>
    <property type="match status" value="1"/>
</dbReference>
<feature type="region of interest" description="Disordered" evidence="3">
    <location>
        <begin position="1"/>
        <end position="27"/>
    </location>
</feature>
<feature type="compositionally biased region" description="Polar residues" evidence="3">
    <location>
        <begin position="1"/>
        <end position="19"/>
    </location>
</feature>
<dbReference type="GO" id="GO:0022857">
    <property type="term" value="F:transmembrane transporter activity"/>
    <property type="evidence" value="ECO:0007669"/>
    <property type="project" value="InterPro"/>
</dbReference>
<dbReference type="AlphaFoldDB" id="A0A550CW06"/>
<organism evidence="5 6">
    <name type="scientific">Schizophyllum amplum</name>
    <dbReference type="NCBI Taxonomy" id="97359"/>
    <lineage>
        <taxon>Eukaryota</taxon>
        <taxon>Fungi</taxon>
        <taxon>Dikarya</taxon>
        <taxon>Basidiomycota</taxon>
        <taxon>Agaricomycotina</taxon>
        <taxon>Agaricomycetes</taxon>
        <taxon>Agaricomycetidae</taxon>
        <taxon>Agaricales</taxon>
        <taxon>Schizophyllaceae</taxon>
        <taxon>Schizophyllum</taxon>
    </lineage>
</organism>
<sequence>MSVCTTASAPSRRSFSQDSMELATRTPLPQSTSTVHMTYEDDLLRMSRSTSRLSVMPNTSQLPPMDRGFGAWSFLAAAFLVETIVWGFPTAYGTFLSAYLDDPRFASQRQATTLLALVGPVASGIMYCFSPVVNPLVRRYPRYRRYCVWVGTLLCFTSLFGASYARTVAQLVALQGVLYAIGGSLIYAITICYMSEWFLERRGIANGVMFAGSSVGGIILPLACPRLIARYGIPATLRIFAVGILVLLVPVIPFIKGRIPDTHSQVHGPAPRSRKDWYKEPSFQFLLAANSLQAFGYFVPLVWLPTFASELNLSASRSSLTLALLNGASVCGRLAMGALSDHLNPWALALGTLLSTSFAAFVLWGVFSHTFAGLVVFGIVYGVFSAGWSTLWTGFIRPIAKDDPNLSTTLFGWLLLTRGLGNILSTPISTALETHASSNTTASSIAALDLGFQVAGGRFERMIVYTGTCFAGAAAVAIVGWGSEIRKRLRATALE</sequence>